<evidence type="ECO:0000256" key="1">
    <source>
        <dbReference type="SAM" id="Phobius"/>
    </source>
</evidence>
<reference evidence="3" key="1">
    <citation type="journal article" date="2014" name="Genome Announc.">
        <title>Genome sequence of the yeast Cyberlindnera fabianii (Hansenula fabianii).</title>
        <authorList>
            <person name="Freel K.C."/>
            <person name="Sarilar V."/>
            <person name="Neuveglise C."/>
            <person name="Devillers H."/>
            <person name="Friedrich A."/>
            <person name="Schacherer J."/>
        </authorList>
    </citation>
    <scope>NUCLEOTIDE SEQUENCE</scope>
    <source>
        <strain evidence="3">YJS4271</strain>
    </source>
</reference>
<dbReference type="GO" id="GO:0006798">
    <property type="term" value="P:polyphosphate catabolic process"/>
    <property type="evidence" value="ECO:0007669"/>
    <property type="project" value="TreeGrafter"/>
</dbReference>
<keyword evidence="1" id="KW-0472">Membrane</keyword>
<accession>A0A061AST8</accession>
<keyword evidence="1" id="KW-1133">Transmembrane helix</keyword>
<dbReference type="InterPro" id="IPR050126">
    <property type="entry name" value="Ap4A_hydrolase"/>
</dbReference>
<dbReference type="EMBL" id="LK052890">
    <property type="protein sequence ID" value="CDR40631.1"/>
    <property type="molecule type" value="Genomic_DNA"/>
</dbReference>
<dbReference type="PhylomeDB" id="A0A061AST8"/>
<dbReference type="Pfam" id="PF00149">
    <property type="entry name" value="Metallophos"/>
    <property type="match status" value="1"/>
</dbReference>
<dbReference type="PANTHER" id="PTHR42850:SF4">
    <property type="entry name" value="ZINC-DEPENDENT ENDOPOLYPHOSPHATASE"/>
    <property type="match status" value="1"/>
</dbReference>
<dbReference type="CDD" id="cd00144">
    <property type="entry name" value="MPP_PPP_family"/>
    <property type="match status" value="1"/>
</dbReference>
<dbReference type="AlphaFoldDB" id="A0A061AST8"/>
<organism evidence="3">
    <name type="scientific">Cyberlindnera fabianii</name>
    <name type="common">Yeast</name>
    <name type="synonym">Hansenula fabianii</name>
    <dbReference type="NCBI Taxonomy" id="36022"/>
    <lineage>
        <taxon>Eukaryota</taxon>
        <taxon>Fungi</taxon>
        <taxon>Dikarya</taxon>
        <taxon>Ascomycota</taxon>
        <taxon>Saccharomycotina</taxon>
        <taxon>Saccharomycetes</taxon>
        <taxon>Phaffomycetales</taxon>
        <taxon>Phaffomycetaceae</taxon>
        <taxon>Cyberlindnera</taxon>
    </lineage>
</organism>
<dbReference type="InterPro" id="IPR029052">
    <property type="entry name" value="Metallo-depent_PP-like"/>
</dbReference>
<dbReference type="SUPFAM" id="SSF56300">
    <property type="entry name" value="Metallo-dependent phosphatases"/>
    <property type="match status" value="1"/>
</dbReference>
<dbReference type="PANTHER" id="PTHR42850">
    <property type="entry name" value="METALLOPHOSPHOESTERASE"/>
    <property type="match status" value="1"/>
</dbReference>
<evidence type="ECO:0000313" key="3">
    <source>
        <dbReference type="EMBL" id="CDR40631.1"/>
    </source>
</evidence>
<protein>
    <submittedName>
        <fullName evidence="3">CYFA0S05e02652g1_1</fullName>
    </submittedName>
</protein>
<dbReference type="GO" id="GO:0000298">
    <property type="term" value="F:endopolyphosphatase activity"/>
    <property type="evidence" value="ECO:0007669"/>
    <property type="project" value="TreeGrafter"/>
</dbReference>
<feature type="domain" description="Calcineurin-like phosphoesterase" evidence="2">
    <location>
        <begin position="67"/>
        <end position="253"/>
    </location>
</feature>
<name>A0A061AST8_CYBFA</name>
<evidence type="ECO:0000259" key="2">
    <source>
        <dbReference type="Pfam" id="PF00149"/>
    </source>
</evidence>
<feature type="transmembrane region" description="Helical" evidence="1">
    <location>
        <begin position="21"/>
        <end position="41"/>
    </location>
</feature>
<dbReference type="GO" id="GO:0005737">
    <property type="term" value="C:cytoplasm"/>
    <property type="evidence" value="ECO:0007669"/>
    <property type="project" value="TreeGrafter"/>
</dbReference>
<sequence length="294" mass="33258">MSMEYDYDEYEELDPQPFRRWRWVLVLISIPVVFLFIYIPLSSLPQYVTFAPLVKYSTLEHNKDDTRMILIGDVHGCYDELVSLLDAANYTSTDRVVLLGDFISKGPASLDVLDFAINKSFDAVLGNHEVTILAKYQNSRPVLFEDGETYALDRPGNIKTDPETRLARHLTPDHIDYLTQLPLVLNLGKVPGGKGFAVHVGMSLEKSVKKQSLNEQLSMDRDWYKDYNSEMKSLPKSDRNVVYYGHNAKYGLNLNKYTKGLDSACVKGGQLSALVLSNGKEKLVQVDCPEYISS</sequence>
<gene>
    <name evidence="3" type="ORF">CYFA0S_05e02652g</name>
</gene>
<dbReference type="GO" id="GO:0016791">
    <property type="term" value="F:phosphatase activity"/>
    <property type="evidence" value="ECO:0007669"/>
    <property type="project" value="TreeGrafter"/>
</dbReference>
<proteinExistence type="predicted"/>
<keyword evidence="1" id="KW-0812">Transmembrane</keyword>
<dbReference type="OrthoDB" id="10267127at2759"/>
<dbReference type="Gene3D" id="3.60.21.10">
    <property type="match status" value="1"/>
</dbReference>
<dbReference type="InterPro" id="IPR004843">
    <property type="entry name" value="Calcineurin-like_PHP"/>
</dbReference>
<dbReference type="VEuPathDB" id="FungiDB:BON22_2157"/>